<keyword evidence="1" id="KW-0812">Transmembrane</keyword>
<reference evidence="2" key="1">
    <citation type="submission" date="2023-01" db="EMBL/GenBank/DDBJ databases">
        <title>Draft genome sequence of Nocardiopsis sp. LSu2-4 isolated from halophytes.</title>
        <authorList>
            <person name="Duangmal K."/>
            <person name="Chantavorakit T."/>
        </authorList>
    </citation>
    <scope>NUCLEOTIDE SEQUENCE</scope>
    <source>
        <strain evidence="2">LSu2-4</strain>
    </source>
</reference>
<keyword evidence="3" id="KW-1185">Reference proteome</keyword>
<dbReference type="Proteomes" id="UP001165685">
    <property type="component" value="Unassembled WGS sequence"/>
</dbReference>
<feature type="transmembrane region" description="Helical" evidence="1">
    <location>
        <begin position="140"/>
        <end position="159"/>
    </location>
</feature>
<feature type="transmembrane region" description="Helical" evidence="1">
    <location>
        <begin position="102"/>
        <end position="120"/>
    </location>
</feature>
<protein>
    <recommendedName>
        <fullName evidence="4">DUF2269 domain-containing protein</fullName>
    </recommendedName>
</protein>
<dbReference type="RefSeq" id="WP_270676254.1">
    <property type="nucleotide sequence ID" value="NZ_JAQFWP010000005.1"/>
</dbReference>
<name>A0ABT4TGR5_9ACTN</name>
<evidence type="ECO:0000256" key="1">
    <source>
        <dbReference type="SAM" id="Phobius"/>
    </source>
</evidence>
<sequence>MTARTTAVRPSGAVRARRLPPGGRKAAVSLHVITSVGWLGVHGSMLALAAAAAADPEARAGALGAAGLLSGLLVLPLSLTAAGTGLLLALGTPWGLFRHTWVAAKLVLTLLLVAGSNLSIGPMVRELAADPAAAGGAGMVRALGALSVSFTVLLATVLLSTVKPFGRLRLALPGRAAPSADRG</sequence>
<comment type="caution">
    <text evidence="2">The sequence shown here is derived from an EMBL/GenBank/DDBJ whole genome shotgun (WGS) entry which is preliminary data.</text>
</comment>
<proteinExistence type="predicted"/>
<accession>A0ABT4TGR5</accession>
<dbReference type="EMBL" id="JAQFWP010000005">
    <property type="protein sequence ID" value="MDA2803776.1"/>
    <property type="molecule type" value="Genomic_DNA"/>
</dbReference>
<evidence type="ECO:0008006" key="4">
    <source>
        <dbReference type="Google" id="ProtNLM"/>
    </source>
</evidence>
<evidence type="ECO:0000313" key="2">
    <source>
        <dbReference type="EMBL" id="MDA2803776.1"/>
    </source>
</evidence>
<evidence type="ECO:0000313" key="3">
    <source>
        <dbReference type="Proteomes" id="UP001165685"/>
    </source>
</evidence>
<organism evidence="2 3">
    <name type="scientific">Nocardiopsis suaedae</name>
    <dbReference type="NCBI Taxonomy" id="3018444"/>
    <lineage>
        <taxon>Bacteria</taxon>
        <taxon>Bacillati</taxon>
        <taxon>Actinomycetota</taxon>
        <taxon>Actinomycetes</taxon>
        <taxon>Streptosporangiales</taxon>
        <taxon>Nocardiopsidaceae</taxon>
        <taxon>Nocardiopsis</taxon>
    </lineage>
</organism>
<feature type="transmembrane region" description="Helical" evidence="1">
    <location>
        <begin position="27"/>
        <end position="53"/>
    </location>
</feature>
<feature type="transmembrane region" description="Helical" evidence="1">
    <location>
        <begin position="65"/>
        <end position="90"/>
    </location>
</feature>
<keyword evidence="1" id="KW-1133">Transmembrane helix</keyword>
<gene>
    <name evidence="2" type="ORF">O4U47_04570</name>
</gene>
<keyword evidence="1" id="KW-0472">Membrane</keyword>